<organism evidence="1 2">
    <name type="scientific">Holothuria leucospilota</name>
    <name type="common">Black long sea cucumber</name>
    <name type="synonym">Mertensiothuria leucospilota</name>
    <dbReference type="NCBI Taxonomy" id="206669"/>
    <lineage>
        <taxon>Eukaryota</taxon>
        <taxon>Metazoa</taxon>
        <taxon>Echinodermata</taxon>
        <taxon>Eleutherozoa</taxon>
        <taxon>Echinozoa</taxon>
        <taxon>Holothuroidea</taxon>
        <taxon>Aspidochirotacea</taxon>
        <taxon>Aspidochirotida</taxon>
        <taxon>Holothuriidae</taxon>
        <taxon>Holothuria</taxon>
    </lineage>
</organism>
<gene>
    <name evidence="1" type="ORF">HOLleu_45253</name>
</gene>
<evidence type="ECO:0000313" key="2">
    <source>
        <dbReference type="Proteomes" id="UP001152320"/>
    </source>
</evidence>
<dbReference type="Proteomes" id="UP001152320">
    <property type="component" value="Unassembled WGS sequence"/>
</dbReference>
<name>A0A9Q0YA29_HOLLE</name>
<accession>A0A9Q0YA29</accession>
<keyword evidence="2" id="KW-1185">Reference proteome</keyword>
<evidence type="ECO:0000313" key="1">
    <source>
        <dbReference type="EMBL" id="KAJ8017385.1"/>
    </source>
</evidence>
<comment type="caution">
    <text evidence="1">The sequence shown here is derived from an EMBL/GenBank/DDBJ whole genome shotgun (WGS) entry which is preliminary data.</text>
</comment>
<dbReference type="AlphaFoldDB" id="A0A9Q0YA29"/>
<dbReference type="EMBL" id="JAIZAY010002228">
    <property type="protein sequence ID" value="KAJ8017385.1"/>
    <property type="molecule type" value="Genomic_DNA"/>
</dbReference>
<sequence length="87" mass="10884">MEPYTACYINRTLRNPDWNKGNPLMDRFRAQVEEVEKREEYAELKKLEMERANRYKNVWPQETFKYKIKFTYCSYMFYLIVVRPRVR</sequence>
<reference evidence="1" key="1">
    <citation type="submission" date="2021-10" db="EMBL/GenBank/DDBJ databases">
        <title>Tropical sea cucumber genome reveals ecological adaptation and Cuvierian tubules defense mechanism.</title>
        <authorList>
            <person name="Chen T."/>
        </authorList>
    </citation>
    <scope>NUCLEOTIDE SEQUENCE</scope>
    <source>
        <strain evidence="1">Nanhai2018</strain>
        <tissue evidence="1">Muscle</tissue>
    </source>
</reference>
<protein>
    <submittedName>
        <fullName evidence="1">Uncharacterized protein</fullName>
    </submittedName>
</protein>
<proteinExistence type="predicted"/>